<evidence type="ECO:0000256" key="5">
    <source>
        <dbReference type="ARBA" id="ARBA00022801"/>
    </source>
</evidence>
<feature type="domain" description="Peptidase S9A N-terminal" evidence="8">
    <location>
        <begin position="33"/>
        <end position="430"/>
    </location>
</feature>
<dbReference type="Pfam" id="PF00326">
    <property type="entry name" value="Peptidase_S9"/>
    <property type="match status" value="1"/>
</dbReference>
<dbReference type="AlphaFoldDB" id="A0A381WB81"/>
<evidence type="ECO:0000256" key="6">
    <source>
        <dbReference type="ARBA" id="ARBA00022825"/>
    </source>
</evidence>
<dbReference type="InterPro" id="IPR002470">
    <property type="entry name" value="Peptidase_S9A"/>
</dbReference>
<gene>
    <name evidence="9" type="ORF">METZ01_LOCUS102047</name>
</gene>
<keyword evidence="4" id="KW-0645">Protease</keyword>
<dbReference type="Gene3D" id="3.40.50.1820">
    <property type="entry name" value="alpha/beta hydrolase"/>
    <property type="match status" value="1"/>
</dbReference>
<dbReference type="GO" id="GO:0004252">
    <property type="term" value="F:serine-type endopeptidase activity"/>
    <property type="evidence" value="ECO:0007669"/>
    <property type="project" value="UniProtKB-EC"/>
</dbReference>
<protein>
    <recommendedName>
        <fullName evidence="3">prolyl oligopeptidase</fullName>
        <ecNumber evidence="3">3.4.21.26</ecNumber>
    </recommendedName>
</protein>
<dbReference type="GO" id="GO:0070012">
    <property type="term" value="F:oligopeptidase activity"/>
    <property type="evidence" value="ECO:0007669"/>
    <property type="project" value="TreeGrafter"/>
</dbReference>
<evidence type="ECO:0000256" key="3">
    <source>
        <dbReference type="ARBA" id="ARBA00011897"/>
    </source>
</evidence>
<dbReference type="GO" id="GO:0006508">
    <property type="term" value="P:proteolysis"/>
    <property type="evidence" value="ECO:0007669"/>
    <property type="project" value="UniProtKB-KW"/>
</dbReference>
<feature type="non-terminal residue" evidence="9">
    <location>
        <position position="699"/>
    </location>
</feature>
<dbReference type="PANTHER" id="PTHR42881:SF2">
    <property type="entry name" value="PROLYL ENDOPEPTIDASE"/>
    <property type="match status" value="1"/>
</dbReference>
<evidence type="ECO:0000313" key="9">
    <source>
        <dbReference type="EMBL" id="SVA49193.1"/>
    </source>
</evidence>
<proteinExistence type="inferred from homology"/>
<evidence type="ECO:0000259" key="7">
    <source>
        <dbReference type="Pfam" id="PF00326"/>
    </source>
</evidence>
<dbReference type="Gene3D" id="2.130.10.120">
    <property type="entry name" value="Prolyl oligopeptidase, N-terminal domain"/>
    <property type="match status" value="1"/>
</dbReference>
<evidence type="ECO:0000256" key="2">
    <source>
        <dbReference type="ARBA" id="ARBA00005228"/>
    </source>
</evidence>
<dbReference type="FunFam" id="3.40.50.1820:FF:000005">
    <property type="entry name" value="Prolyl endopeptidase"/>
    <property type="match status" value="1"/>
</dbReference>
<dbReference type="EMBL" id="UINC01011116">
    <property type="protein sequence ID" value="SVA49193.1"/>
    <property type="molecule type" value="Genomic_DNA"/>
</dbReference>
<dbReference type="PRINTS" id="PR00862">
    <property type="entry name" value="PROLIGOPTASE"/>
</dbReference>
<name>A0A381WB81_9ZZZZ</name>
<feature type="domain" description="Peptidase S9 prolyl oligopeptidase catalytic" evidence="7">
    <location>
        <begin position="488"/>
        <end position="696"/>
    </location>
</feature>
<comment type="catalytic activity">
    <reaction evidence="1">
        <text>Hydrolysis of Pro-|-Xaa &gt;&gt; Ala-|-Xaa in oligopeptides.</text>
        <dbReference type="EC" id="3.4.21.26"/>
    </reaction>
</comment>
<dbReference type="Pfam" id="PF02897">
    <property type="entry name" value="Peptidase_S9_N"/>
    <property type="match status" value="1"/>
</dbReference>
<dbReference type="EC" id="3.4.21.26" evidence="3"/>
<accession>A0A381WB81</accession>
<dbReference type="InterPro" id="IPR051167">
    <property type="entry name" value="Prolyl_oligopep/macrocyclase"/>
</dbReference>
<dbReference type="InterPro" id="IPR023302">
    <property type="entry name" value="Pept_S9A_N"/>
</dbReference>
<dbReference type="SUPFAM" id="SSF53474">
    <property type="entry name" value="alpha/beta-Hydrolases"/>
    <property type="match status" value="1"/>
</dbReference>
<evidence type="ECO:0000256" key="1">
    <source>
        <dbReference type="ARBA" id="ARBA00001070"/>
    </source>
</evidence>
<dbReference type="SUPFAM" id="SSF50993">
    <property type="entry name" value="Peptidase/esterase 'gauge' domain"/>
    <property type="match status" value="1"/>
</dbReference>
<dbReference type="GO" id="GO:0005829">
    <property type="term" value="C:cytosol"/>
    <property type="evidence" value="ECO:0007669"/>
    <property type="project" value="TreeGrafter"/>
</dbReference>
<organism evidence="9">
    <name type="scientific">marine metagenome</name>
    <dbReference type="NCBI Taxonomy" id="408172"/>
    <lineage>
        <taxon>unclassified sequences</taxon>
        <taxon>metagenomes</taxon>
        <taxon>ecological metagenomes</taxon>
    </lineage>
</organism>
<comment type="similarity">
    <text evidence="2">Belongs to the peptidase S9A family.</text>
</comment>
<dbReference type="InterPro" id="IPR001375">
    <property type="entry name" value="Peptidase_S9_cat"/>
</dbReference>
<dbReference type="InterPro" id="IPR029058">
    <property type="entry name" value="AB_hydrolase_fold"/>
</dbReference>
<evidence type="ECO:0000259" key="8">
    <source>
        <dbReference type="Pfam" id="PF02897"/>
    </source>
</evidence>
<evidence type="ECO:0000256" key="4">
    <source>
        <dbReference type="ARBA" id="ARBA00022670"/>
    </source>
</evidence>
<keyword evidence="6" id="KW-0720">Serine protease</keyword>
<keyword evidence="5" id="KW-0378">Hydrolase</keyword>
<dbReference type="PANTHER" id="PTHR42881">
    <property type="entry name" value="PROLYL ENDOPEPTIDASE"/>
    <property type="match status" value="1"/>
</dbReference>
<sequence length="699" mass="78859">MKNATYLLIGSAILIALLHNAAPVPLHYPNSSKVNVTDNYHGVIVSDPYRWLEDDNSIQTKAWVEKQNAFTNGYLRRIPFRRKIEKRLTELWDYPSYGTPFKKGNRIYFYKNDGLQDQSVLYVREDTDSEPKVFLDPNKLSGDGTVSLGGTYFSNDNSYMGYAIQSAGSDWREFYILNVETGELLQDHLEWLKFSGMSWSGAGFYYNAFPRPLPGEEMSGSNKNSKVFYHRLGTKQEEDELIFFDPKTPHISPYPATTDDGRFLILYRSKGTYGQSLAVKDLSIPDADFIQIVDDYDSETSIIDNVGDLLFAITDRNSSNRKVVSIDMNDPNESSWNTIVTETDRVLSGANIVGGKIFTHYMVDVVSEWSIHDLNGNRIGEVDLPGAGISSGFGGRNDQMVTWYSFQSLIRPPTIYQYDIESGISKIYQESMAKFDSDLFVLKQELYTSRDGTKVPIFIAHKKGLQIDGDRPTLLYAYGGFNIPIRPYFNKTLSILLENDGVYALSNLRGGGEYGEEWHKAGMLNNKQNVFDDFIAGAEYLIGRGYTSSEKLAIRGGSNGGLLIGAVLNQRPDLFRVAFPEVGVMDMLRYEQFTIGWAWAVEYGSVKEEGHFNNLYQYSPLHNIGQGVNYPSVLIYTADHDDRVVPAHSFKYAAQLQNSQDGDSPILIRIGISAGHGAGKPTKKRIEEYAEKWAFMFYE</sequence>
<reference evidence="9" key="1">
    <citation type="submission" date="2018-05" db="EMBL/GenBank/DDBJ databases">
        <authorList>
            <person name="Lanie J.A."/>
            <person name="Ng W.-L."/>
            <person name="Kazmierczak K.M."/>
            <person name="Andrzejewski T.M."/>
            <person name="Davidsen T.M."/>
            <person name="Wayne K.J."/>
            <person name="Tettelin H."/>
            <person name="Glass J.I."/>
            <person name="Rusch D."/>
            <person name="Podicherti R."/>
            <person name="Tsui H.-C.T."/>
            <person name="Winkler M.E."/>
        </authorList>
    </citation>
    <scope>NUCLEOTIDE SEQUENCE</scope>
</reference>